<organism evidence="6">
    <name type="scientific">freshwater metagenome</name>
    <dbReference type="NCBI Taxonomy" id="449393"/>
    <lineage>
        <taxon>unclassified sequences</taxon>
        <taxon>metagenomes</taxon>
        <taxon>ecological metagenomes</taxon>
    </lineage>
</organism>
<evidence type="ECO:0000313" key="5">
    <source>
        <dbReference type="EMBL" id="CAB4746339.1"/>
    </source>
</evidence>
<dbReference type="CDD" id="cd12797">
    <property type="entry name" value="M23_peptidase"/>
    <property type="match status" value="1"/>
</dbReference>
<evidence type="ECO:0000313" key="6">
    <source>
        <dbReference type="EMBL" id="CAB4848078.1"/>
    </source>
</evidence>
<dbReference type="PANTHER" id="PTHR21666:SF268">
    <property type="entry name" value="PEPTIDASE M23 DOMAIN-CONTAINING PROTEIN"/>
    <property type="match status" value="1"/>
</dbReference>
<dbReference type="EMBL" id="CAESGF010000018">
    <property type="protein sequence ID" value="CAB4364774.1"/>
    <property type="molecule type" value="Genomic_DNA"/>
</dbReference>
<feature type="domain" description="M23ase beta-sheet core" evidence="3">
    <location>
        <begin position="272"/>
        <end position="366"/>
    </location>
</feature>
<reference evidence="6" key="1">
    <citation type="submission" date="2020-05" db="EMBL/GenBank/DDBJ databases">
        <authorList>
            <person name="Chiriac C."/>
            <person name="Salcher M."/>
            <person name="Ghai R."/>
            <person name="Kavagutti S V."/>
        </authorList>
    </citation>
    <scope>NUCLEOTIDE SEQUENCE</scope>
</reference>
<dbReference type="InterPro" id="IPR050570">
    <property type="entry name" value="Cell_wall_metabolism_enzyme"/>
</dbReference>
<evidence type="ECO:0000313" key="7">
    <source>
        <dbReference type="EMBL" id="CAB4983480.1"/>
    </source>
</evidence>
<feature type="region of interest" description="Disordered" evidence="2">
    <location>
        <begin position="204"/>
        <end position="243"/>
    </location>
</feature>
<keyword evidence="1" id="KW-0175">Coiled coil</keyword>
<sequence>MRRLALTFVFAVCVVMPVLPAGATHADETAAQKAAREIADARDQANAASDAYFEAESRLDSLSVEQQLLQGQINDLQGQVAALKVRVQQVAVNRFTRSNSTGSPILNGFDSPEQQMQIEALSAVIADTSETQFDDFAAVHHDMETKQGALQRSEQQTVQLSTKMADLRETALSQVKHLQQVEAQRLKDNAVRAALAAENQRRAAKAAAERARQAEAQARARRAPATGGGGNGGQASAPRSTDWGNVSWVCPTGTAAVGFSNTWGAPRSGGRRHEGVDMIGTRGTPVLAVVDGRAQAKTNVLGGKTVWFIGDDGNSYYYAHLDSWVNLGRVLKGDVIGLLGQTGNAQFSTPHLHFEIHPGHGAAVDPYPTVRAHC</sequence>
<dbReference type="EMBL" id="CAFBIY010000023">
    <property type="protein sequence ID" value="CAB4848078.1"/>
    <property type="molecule type" value="Genomic_DNA"/>
</dbReference>
<evidence type="ECO:0000256" key="2">
    <source>
        <dbReference type="SAM" id="MobiDB-lite"/>
    </source>
</evidence>
<proteinExistence type="predicted"/>
<gene>
    <name evidence="5" type="ORF">UFOPK2656_03254</name>
    <name evidence="6" type="ORF">UFOPK3267_00621</name>
    <name evidence="7" type="ORF">UFOPK3931_00956</name>
    <name evidence="4" type="ORF">UFOPK4189_02534</name>
</gene>
<dbReference type="GO" id="GO:0004222">
    <property type="term" value="F:metalloendopeptidase activity"/>
    <property type="evidence" value="ECO:0007669"/>
    <property type="project" value="TreeGrafter"/>
</dbReference>
<evidence type="ECO:0000313" key="4">
    <source>
        <dbReference type="EMBL" id="CAB4364774.1"/>
    </source>
</evidence>
<protein>
    <submittedName>
        <fullName evidence="6">Unannotated protein</fullName>
    </submittedName>
</protein>
<dbReference type="SUPFAM" id="SSF51261">
    <property type="entry name" value="Duplicated hybrid motif"/>
    <property type="match status" value="1"/>
</dbReference>
<dbReference type="EMBL" id="CAFBOL010000017">
    <property type="protein sequence ID" value="CAB4983480.1"/>
    <property type="molecule type" value="Genomic_DNA"/>
</dbReference>
<dbReference type="InterPro" id="IPR016047">
    <property type="entry name" value="M23ase_b-sheet_dom"/>
</dbReference>
<dbReference type="EMBL" id="CAEZYF010000033">
    <property type="protein sequence ID" value="CAB4746339.1"/>
    <property type="molecule type" value="Genomic_DNA"/>
</dbReference>
<dbReference type="Pfam" id="PF01551">
    <property type="entry name" value="Peptidase_M23"/>
    <property type="match status" value="1"/>
</dbReference>
<feature type="coiled-coil region" evidence="1">
    <location>
        <begin position="31"/>
        <end position="79"/>
    </location>
</feature>
<dbReference type="InterPro" id="IPR011055">
    <property type="entry name" value="Dup_hybrid_motif"/>
</dbReference>
<dbReference type="Gene3D" id="2.70.70.10">
    <property type="entry name" value="Glucose Permease (Domain IIA)"/>
    <property type="match status" value="1"/>
</dbReference>
<name>A0A6J7BUL6_9ZZZZ</name>
<evidence type="ECO:0000256" key="1">
    <source>
        <dbReference type="SAM" id="Coils"/>
    </source>
</evidence>
<dbReference type="AlphaFoldDB" id="A0A6J7BUL6"/>
<dbReference type="PANTHER" id="PTHR21666">
    <property type="entry name" value="PEPTIDASE-RELATED"/>
    <property type="match status" value="1"/>
</dbReference>
<evidence type="ECO:0000259" key="3">
    <source>
        <dbReference type="Pfam" id="PF01551"/>
    </source>
</evidence>
<accession>A0A6J7BUL6</accession>